<keyword evidence="3" id="KW-0378">Hydrolase</keyword>
<feature type="domain" description="Adaptor protein ClpS core" evidence="2">
    <location>
        <begin position="18"/>
        <end position="96"/>
    </location>
</feature>
<sequence length="100" mass="11449">MPDGGRDTEILIEDEVREPRMFRVLLHNDDYTTMEFVVSILVEVFRRTPDEATRIMLAVHEKGVGECGVYTAEVAETKVALVHARARREGYPLRCTLEEV</sequence>
<accession>A0ABS0J5U5</accession>
<evidence type="ECO:0000313" key="3">
    <source>
        <dbReference type="EMBL" id="MBG3877838.1"/>
    </source>
</evidence>
<comment type="function">
    <text evidence="1">Involved in the modulation of the specificity of the ClpAP-mediated ATP-dependent protein degradation.</text>
</comment>
<organism evidence="3 4">
    <name type="scientific">Nitratidesulfovibrio oxamicus</name>
    <dbReference type="NCBI Taxonomy" id="32016"/>
    <lineage>
        <taxon>Bacteria</taxon>
        <taxon>Pseudomonadati</taxon>
        <taxon>Thermodesulfobacteriota</taxon>
        <taxon>Desulfovibrionia</taxon>
        <taxon>Desulfovibrionales</taxon>
        <taxon>Desulfovibrionaceae</taxon>
        <taxon>Nitratidesulfovibrio</taxon>
    </lineage>
</organism>
<dbReference type="InterPro" id="IPR014719">
    <property type="entry name" value="Ribosomal_bL12_C/ClpS-like"/>
</dbReference>
<dbReference type="Pfam" id="PF02617">
    <property type="entry name" value="ClpS"/>
    <property type="match status" value="1"/>
</dbReference>
<comment type="subunit">
    <text evidence="1">Binds to the N-terminal domain of the chaperone ClpA.</text>
</comment>
<comment type="similarity">
    <text evidence="1">Belongs to the ClpS family.</text>
</comment>
<reference evidence="3 4" key="1">
    <citation type="submission" date="2019-08" db="EMBL/GenBank/DDBJ databases">
        <authorList>
            <person name="Luo N."/>
        </authorList>
    </citation>
    <scope>NUCLEOTIDE SEQUENCE [LARGE SCALE GENOMIC DNA]</scope>
    <source>
        <strain evidence="3 4">NCIMB 9442</strain>
    </source>
</reference>
<dbReference type="EMBL" id="VRYY01000387">
    <property type="protein sequence ID" value="MBG3877838.1"/>
    <property type="molecule type" value="Genomic_DNA"/>
</dbReference>
<dbReference type="GO" id="GO:0006508">
    <property type="term" value="P:proteolysis"/>
    <property type="evidence" value="ECO:0007669"/>
    <property type="project" value="UniProtKB-KW"/>
</dbReference>
<gene>
    <name evidence="1" type="primary">clpS</name>
    <name evidence="3" type="ORF">FVW20_12655</name>
</gene>
<evidence type="ECO:0000313" key="4">
    <source>
        <dbReference type="Proteomes" id="UP001194469"/>
    </source>
</evidence>
<keyword evidence="4" id="KW-1185">Reference proteome</keyword>
<dbReference type="Gene3D" id="3.30.1390.10">
    <property type="match status" value="1"/>
</dbReference>
<dbReference type="RefSeq" id="WP_035069479.1">
    <property type="nucleotide sequence ID" value="NZ_VRYY01000387.1"/>
</dbReference>
<keyword evidence="3" id="KW-0645">Protease</keyword>
<comment type="caution">
    <text evidence="3">The sequence shown here is derived from an EMBL/GenBank/DDBJ whole genome shotgun (WGS) entry which is preliminary data.</text>
</comment>
<protein>
    <recommendedName>
        <fullName evidence="1">ATP-dependent Clp protease adapter protein ClpS</fullName>
    </recommendedName>
</protein>
<dbReference type="Proteomes" id="UP001194469">
    <property type="component" value="Unassembled WGS sequence"/>
</dbReference>
<dbReference type="InterPro" id="IPR003769">
    <property type="entry name" value="ClpS_core"/>
</dbReference>
<dbReference type="GO" id="GO:0008233">
    <property type="term" value="F:peptidase activity"/>
    <property type="evidence" value="ECO:0007669"/>
    <property type="project" value="UniProtKB-KW"/>
</dbReference>
<dbReference type="PANTHER" id="PTHR33473">
    <property type="entry name" value="ATP-DEPENDENT CLP PROTEASE ADAPTER PROTEIN CLPS1, CHLOROPLASTIC"/>
    <property type="match status" value="1"/>
</dbReference>
<evidence type="ECO:0000256" key="1">
    <source>
        <dbReference type="HAMAP-Rule" id="MF_00302"/>
    </source>
</evidence>
<evidence type="ECO:0000259" key="2">
    <source>
        <dbReference type="Pfam" id="PF02617"/>
    </source>
</evidence>
<dbReference type="SUPFAM" id="SSF54736">
    <property type="entry name" value="ClpS-like"/>
    <property type="match status" value="1"/>
</dbReference>
<name>A0ABS0J5U5_9BACT</name>
<dbReference type="InterPro" id="IPR022935">
    <property type="entry name" value="ClpS"/>
</dbReference>
<dbReference type="HAMAP" id="MF_00302">
    <property type="entry name" value="ClpS"/>
    <property type="match status" value="1"/>
</dbReference>
<proteinExistence type="inferred from homology"/>
<dbReference type="PANTHER" id="PTHR33473:SF19">
    <property type="entry name" value="ATP-DEPENDENT CLP PROTEASE ADAPTER PROTEIN CLPS"/>
    <property type="match status" value="1"/>
</dbReference>